<dbReference type="Proteomes" id="UP000326354">
    <property type="component" value="Chromosome"/>
</dbReference>
<protein>
    <submittedName>
        <fullName evidence="1">Uncharacterized protein</fullName>
    </submittedName>
</protein>
<proteinExistence type="predicted"/>
<keyword evidence="2" id="KW-1185">Reference proteome</keyword>
<gene>
    <name evidence="1" type="ORF">UABAM_03590</name>
</gene>
<reference evidence="1 2" key="1">
    <citation type="submission" date="2019-08" db="EMBL/GenBank/DDBJ databases">
        <title>Complete genome sequence of Candidatus Uab amorphum.</title>
        <authorList>
            <person name="Shiratori T."/>
            <person name="Suzuki S."/>
            <person name="Kakizawa Y."/>
            <person name="Ishida K."/>
        </authorList>
    </citation>
    <scope>NUCLEOTIDE SEQUENCE [LARGE SCALE GENOMIC DNA]</scope>
    <source>
        <strain evidence="1 2">SRT547</strain>
    </source>
</reference>
<name>A0A5S9IPC9_UABAM</name>
<organism evidence="1 2">
    <name type="scientific">Uabimicrobium amorphum</name>
    <dbReference type="NCBI Taxonomy" id="2596890"/>
    <lineage>
        <taxon>Bacteria</taxon>
        <taxon>Pseudomonadati</taxon>
        <taxon>Planctomycetota</taxon>
        <taxon>Candidatus Uabimicrobiia</taxon>
        <taxon>Candidatus Uabimicrobiales</taxon>
        <taxon>Candidatus Uabimicrobiaceae</taxon>
        <taxon>Candidatus Uabimicrobium</taxon>
    </lineage>
</organism>
<sequence length="210" mass="24301">MSFNAAIHSFRVVHKKMDANHYFASKENRKELVAEIKKAVKWETGKDYICDEDSKKCAAFLTIERNNFLNDIQEYAAGQENRNLEAVYMGKQQSCYSHLIEIQNSIGIFLPIFFFFPLHISTKSHALPIFIGSSIKLHSELTRLNKQLKAKENTVLDEEITPFLEATEEDVEDYEFQHDGVDTFWPCFNYLVLSMLAKRSVATKSPIFIF</sequence>
<accession>A0A5S9IPC9</accession>
<evidence type="ECO:0000313" key="1">
    <source>
        <dbReference type="EMBL" id="BBM85227.1"/>
    </source>
</evidence>
<evidence type="ECO:0000313" key="2">
    <source>
        <dbReference type="Proteomes" id="UP000326354"/>
    </source>
</evidence>
<dbReference type="AlphaFoldDB" id="A0A5S9IPC9"/>
<dbReference type="RefSeq" id="WP_151969341.1">
    <property type="nucleotide sequence ID" value="NZ_AP019860.1"/>
</dbReference>
<dbReference type="KEGG" id="uam:UABAM_03590"/>
<dbReference type="EMBL" id="AP019860">
    <property type="protein sequence ID" value="BBM85227.1"/>
    <property type="molecule type" value="Genomic_DNA"/>
</dbReference>